<evidence type="ECO:0000259" key="1">
    <source>
        <dbReference type="PROSITE" id="PS51819"/>
    </source>
</evidence>
<evidence type="ECO:0000313" key="3">
    <source>
        <dbReference type="Proteomes" id="UP001597237"/>
    </source>
</evidence>
<dbReference type="SUPFAM" id="SSF54593">
    <property type="entry name" value="Glyoxalase/Bleomycin resistance protein/Dihydroxybiphenyl dioxygenase"/>
    <property type="match status" value="1"/>
</dbReference>
<accession>A0ABW4N497</accession>
<proteinExistence type="predicted"/>
<reference evidence="3" key="1">
    <citation type="journal article" date="2019" name="Int. J. Syst. Evol. Microbiol.">
        <title>The Global Catalogue of Microorganisms (GCM) 10K type strain sequencing project: providing services to taxonomists for standard genome sequencing and annotation.</title>
        <authorList>
            <consortium name="The Broad Institute Genomics Platform"/>
            <consortium name="The Broad Institute Genome Sequencing Center for Infectious Disease"/>
            <person name="Wu L."/>
            <person name="Ma J."/>
        </authorList>
    </citation>
    <scope>NUCLEOTIDE SEQUENCE [LARGE SCALE GENOMIC DNA]</scope>
    <source>
        <strain evidence="3">DFY28</strain>
    </source>
</reference>
<dbReference type="InterPro" id="IPR029068">
    <property type="entry name" value="Glyas_Bleomycin-R_OHBP_Dase"/>
</dbReference>
<feature type="domain" description="VOC" evidence="1">
    <location>
        <begin position="1"/>
        <end position="122"/>
    </location>
</feature>
<dbReference type="PROSITE" id="PS51819">
    <property type="entry name" value="VOC"/>
    <property type="match status" value="1"/>
</dbReference>
<comment type="caution">
    <text evidence="2">The sequence shown here is derived from an EMBL/GenBank/DDBJ whole genome shotgun (WGS) entry which is preliminary data.</text>
</comment>
<sequence>MNSLTPLLNVQDVTRSLAFWRDLLGFTVVGSYDWEGRLAWARLQKGQVQVMLNGRGGDPGHRLARERYTDAVLCIAVDDVHALVRDLRAKGLQVEDPEAQEYGLDEIVLRDPDGYDLAFSSPSDLSARR</sequence>
<dbReference type="EMBL" id="JBHUEY010000006">
    <property type="protein sequence ID" value="MFD1784952.1"/>
    <property type="molecule type" value="Genomic_DNA"/>
</dbReference>
<gene>
    <name evidence="2" type="ORF">ACFSC0_16235</name>
</gene>
<organism evidence="2 3">
    <name type="scientific">Phenylobacterium terrae</name>
    <dbReference type="NCBI Taxonomy" id="2665495"/>
    <lineage>
        <taxon>Bacteria</taxon>
        <taxon>Pseudomonadati</taxon>
        <taxon>Pseudomonadota</taxon>
        <taxon>Alphaproteobacteria</taxon>
        <taxon>Caulobacterales</taxon>
        <taxon>Caulobacteraceae</taxon>
        <taxon>Phenylobacterium</taxon>
    </lineage>
</organism>
<keyword evidence="3" id="KW-1185">Reference proteome</keyword>
<dbReference type="InterPro" id="IPR004360">
    <property type="entry name" value="Glyas_Fos-R_dOase_dom"/>
</dbReference>
<evidence type="ECO:0000313" key="2">
    <source>
        <dbReference type="EMBL" id="MFD1784952.1"/>
    </source>
</evidence>
<dbReference type="Pfam" id="PF00903">
    <property type="entry name" value="Glyoxalase"/>
    <property type="match status" value="1"/>
</dbReference>
<dbReference type="Gene3D" id="3.10.180.10">
    <property type="entry name" value="2,3-Dihydroxybiphenyl 1,2-Dioxygenase, domain 1"/>
    <property type="match status" value="1"/>
</dbReference>
<dbReference type="RefSeq" id="WP_377281914.1">
    <property type="nucleotide sequence ID" value="NZ_JBHRSI010000005.1"/>
</dbReference>
<name>A0ABW4N497_9CAUL</name>
<dbReference type="InterPro" id="IPR037523">
    <property type="entry name" value="VOC_core"/>
</dbReference>
<protein>
    <submittedName>
        <fullName evidence="2">VOC family protein</fullName>
    </submittedName>
</protein>
<dbReference type="Proteomes" id="UP001597237">
    <property type="component" value="Unassembled WGS sequence"/>
</dbReference>